<evidence type="ECO:0000313" key="4">
    <source>
        <dbReference type="EMBL" id="GBC99550.1"/>
    </source>
</evidence>
<evidence type="ECO:0000259" key="3">
    <source>
        <dbReference type="PROSITE" id="PS51186"/>
    </source>
</evidence>
<dbReference type="InterPro" id="IPR000182">
    <property type="entry name" value="GNAT_dom"/>
</dbReference>
<evidence type="ECO:0000256" key="2">
    <source>
        <dbReference type="ARBA" id="ARBA00023315"/>
    </source>
</evidence>
<dbReference type="Gene3D" id="3.40.630.30">
    <property type="match status" value="1"/>
</dbReference>
<dbReference type="InterPro" id="IPR050680">
    <property type="entry name" value="YpeA/RimI_acetyltransf"/>
</dbReference>
<keyword evidence="2 4" id="KW-0012">Acyltransferase</keyword>
<dbReference type="AlphaFoldDB" id="A0A2H5XEE3"/>
<dbReference type="PANTHER" id="PTHR43420">
    <property type="entry name" value="ACETYLTRANSFERASE"/>
    <property type="match status" value="1"/>
</dbReference>
<comment type="caution">
    <text evidence="4">The sequence shown here is derived from an EMBL/GenBank/DDBJ whole genome shotgun (WGS) entry which is preliminary data.</text>
</comment>
<sequence>MQSLLDLESGVAVTLKNGERVLVRRFRRSDGKALLQFFTEGLSPESQRLYSLQPLDAQLVNWVVSEADAPDILRLVALQGEAIVGYAYWRQQIFKRAMPLLSIAVADAYQGLGLGTALMTLLIEGARLKGMEGLELHVFKHNHRAIALYRKLGFKVVGDTDEGRQWVMVMQFYHKRR</sequence>
<organism evidence="4 5">
    <name type="scientific">Candidatus Fervidibacter japonicus</name>
    <dbReference type="NCBI Taxonomy" id="2035412"/>
    <lineage>
        <taxon>Bacteria</taxon>
        <taxon>Candidatus Fervidibacterota</taxon>
        <taxon>Candidatus Fervidibacter</taxon>
    </lineage>
</organism>
<dbReference type="PROSITE" id="PS51186">
    <property type="entry name" value="GNAT"/>
    <property type="match status" value="1"/>
</dbReference>
<evidence type="ECO:0000256" key="1">
    <source>
        <dbReference type="ARBA" id="ARBA00022679"/>
    </source>
</evidence>
<gene>
    <name evidence="4" type="primary">mshD_3</name>
    <name evidence="4" type="ORF">HRbin17_02076</name>
</gene>
<dbReference type="Pfam" id="PF00583">
    <property type="entry name" value="Acetyltransf_1"/>
    <property type="match status" value="1"/>
</dbReference>
<evidence type="ECO:0000313" key="5">
    <source>
        <dbReference type="Proteomes" id="UP000236173"/>
    </source>
</evidence>
<dbReference type="SUPFAM" id="SSF55729">
    <property type="entry name" value="Acyl-CoA N-acyltransferases (Nat)"/>
    <property type="match status" value="1"/>
</dbReference>
<keyword evidence="1 4" id="KW-0808">Transferase</keyword>
<reference evidence="5" key="1">
    <citation type="submission" date="2017-09" db="EMBL/GenBank/DDBJ databases">
        <title>Metaegenomics of thermophilic ammonia-oxidizing enrichment culture.</title>
        <authorList>
            <person name="Kato S."/>
            <person name="Suzuki K."/>
        </authorList>
    </citation>
    <scope>NUCLEOTIDE SEQUENCE [LARGE SCALE GENOMIC DNA]</scope>
</reference>
<dbReference type="CDD" id="cd04301">
    <property type="entry name" value="NAT_SF"/>
    <property type="match status" value="1"/>
</dbReference>
<accession>A0A2H5XEE3</accession>
<protein>
    <submittedName>
        <fullName evidence="4">Mycothiol acetyltransferase</fullName>
        <ecNumber evidence="4">2.3.1.189</ecNumber>
    </submittedName>
</protein>
<proteinExistence type="predicted"/>
<dbReference type="InterPro" id="IPR016181">
    <property type="entry name" value="Acyl_CoA_acyltransferase"/>
</dbReference>
<dbReference type="EC" id="2.3.1.189" evidence="4"/>
<feature type="domain" description="N-acetyltransferase" evidence="3">
    <location>
        <begin position="21"/>
        <end position="175"/>
    </location>
</feature>
<dbReference type="EMBL" id="BEHT01000030">
    <property type="protein sequence ID" value="GBC99550.1"/>
    <property type="molecule type" value="Genomic_DNA"/>
</dbReference>
<dbReference type="GO" id="GO:0035447">
    <property type="term" value="F:mycothiol synthase activity"/>
    <property type="evidence" value="ECO:0007669"/>
    <property type="project" value="UniProtKB-EC"/>
</dbReference>
<dbReference type="Proteomes" id="UP000236173">
    <property type="component" value="Unassembled WGS sequence"/>
</dbReference>
<name>A0A2H5XEE3_9BACT</name>